<dbReference type="Gene3D" id="3.40.50.2300">
    <property type="match status" value="1"/>
</dbReference>
<dbReference type="Proteomes" id="UP000239872">
    <property type="component" value="Unassembled WGS sequence"/>
</dbReference>
<evidence type="ECO:0000313" key="4">
    <source>
        <dbReference type="Proteomes" id="UP000239872"/>
    </source>
</evidence>
<keyword evidence="1" id="KW-0597">Phosphoprotein</keyword>
<dbReference type="Pfam" id="PF00072">
    <property type="entry name" value="Response_reg"/>
    <property type="match status" value="1"/>
</dbReference>
<evidence type="ECO:0000256" key="1">
    <source>
        <dbReference type="PROSITE-ProRule" id="PRU00169"/>
    </source>
</evidence>
<dbReference type="AlphaFoldDB" id="A0A2S7SUY7"/>
<dbReference type="EMBL" id="PPSL01000003">
    <property type="protein sequence ID" value="PQJ10730.1"/>
    <property type="molecule type" value="Genomic_DNA"/>
</dbReference>
<feature type="domain" description="Response regulatory" evidence="2">
    <location>
        <begin position="11"/>
        <end position="132"/>
    </location>
</feature>
<feature type="modified residue" description="4-aspartylphosphate" evidence="1">
    <location>
        <position position="65"/>
    </location>
</feature>
<dbReference type="RefSeq" id="WP_105039457.1">
    <property type="nucleotide sequence ID" value="NZ_PPSL01000003.1"/>
</dbReference>
<dbReference type="InterPro" id="IPR001789">
    <property type="entry name" value="Sig_transdc_resp-reg_receiver"/>
</dbReference>
<dbReference type="OrthoDB" id="7631574at2"/>
<reference evidence="3 4" key="1">
    <citation type="submission" date="2018-01" db="EMBL/GenBank/DDBJ databases">
        <title>A novel member of the phylum Bacteroidetes isolated from glacier ice.</title>
        <authorList>
            <person name="Liu Q."/>
            <person name="Xin Y.-H."/>
        </authorList>
    </citation>
    <scope>NUCLEOTIDE SEQUENCE [LARGE SCALE GENOMIC DNA]</scope>
    <source>
        <strain evidence="3 4">RB1R16</strain>
    </source>
</reference>
<protein>
    <submittedName>
        <fullName evidence="3">Response regulator</fullName>
    </submittedName>
</protein>
<accession>A0A2S7SUY7</accession>
<sequence>MEIKNHPVPFSVLLADDDIDDCAFFKEALEEFPLTTSFTAVHDGEQLMNLLNASHSALPHVIFLDLNMPRKNGFECLSAIKQHKQLNHLPVIMYSTSLEQDTVNLLFKNGAQHFIRKPAEFSKFTNIIQQALTLIANDNTKQPRIENFILTV</sequence>
<dbReference type="GO" id="GO:0000160">
    <property type="term" value="P:phosphorelay signal transduction system"/>
    <property type="evidence" value="ECO:0007669"/>
    <property type="project" value="InterPro"/>
</dbReference>
<gene>
    <name evidence="3" type="ORF">CJD36_012220</name>
</gene>
<organism evidence="3 4">
    <name type="scientific">Flavipsychrobacter stenotrophus</name>
    <dbReference type="NCBI Taxonomy" id="2077091"/>
    <lineage>
        <taxon>Bacteria</taxon>
        <taxon>Pseudomonadati</taxon>
        <taxon>Bacteroidota</taxon>
        <taxon>Chitinophagia</taxon>
        <taxon>Chitinophagales</taxon>
        <taxon>Chitinophagaceae</taxon>
        <taxon>Flavipsychrobacter</taxon>
    </lineage>
</organism>
<dbReference type="SMART" id="SM00448">
    <property type="entry name" value="REC"/>
    <property type="match status" value="1"/>
</dbReference>
<dbReference type="InterPro" id="IPR052893">
    <property type="entry name" value="TCS_response_regulator"/>
</dbReference>
<evidence type="ECO:0000259" key="2">
    <source>
        <dbReference type="PROSITE" id="PS50110"/>
    </source>
</evidence>
<dbReference type="PROSITE" id="PS50110">
    <property type="entry name" value="RESPONSE_REGULATORY"/>
    <property type="match status" value="1"/>
</dbReference>
<name>A0A2S7SUY7_9BACT</name>
<proteinExistence type="predicted"/>
<evidence type="ECO:0000313" key="3">
    <source>
        <dbReference type="EMBL" id="PQJ10730.1"/>
    </source>
</evidence>
<dbReference type="SUPFAM" id="SSF52172">
    <property type="entry name" value="CheY-like"/>
    <property type="match status" value="1"/>
</dbReference>
<dbReference type="PANTHER" id="PTHR44520:SF2">
    <property type="entry name" value="RESPONSE REGULATOR RCP1"/>
    <property type="match status" value="1"/>
</dbReference>
<keyword evidence="4" id="KW-1185">Reference proteome</keyword>
<dbReference type="InterPro" id="IPR011006">
    <property type="entry name" value="CheY-like_superfamily"/>
</dbReference>
<comment type="caution">
    <text evidence="3">The sequence shown here is derived from an EMBL/GenBank/DDBJ whole genome shotgun (WGS) entry which is preliminary data.</text>
</comment>
<dbReference type="PANTHER" id="PTHR44520">
    <property type="entry name" value="RESPONSE REGULATOR RCP1-RELATED"/>
    <property type="match status" value="1"/>
</dbReference>